<dbReference type="Pfam" id="PF08561">
    <property type="entry name" value="Ribosomal_L37"/>
    <property type="match status" value="1"/>
</dbReference>
<dbReference type="Proteomes" id="UP000748531">
    <property type="component" value="Unassembled WGS sequence"/>
</dbReference>
<comment type="caution">
    <text evidence="8">The sequence shown here is derived from an EMBL/GenBank/DDBJ whole genome shotgun (WGS) entry which is preliminary data.</text>
</comment>
<dbReference type="PANTHER" id="PTHR28595">
    <property type="entry name" value="39S RIBOSOMAL PROTEIN L54, MITOCHONDRIAL"/>
    <property type="match status" value="1"/>
</dbReference>
<keyword evidence="2" id="KW-0809">Transit peptide</keyword>
<keyword evidence="4" id="KW-0496">Mitochondrion</keyword>
<evidence type="ECO:0000256" key="5">
    <source>
        <dbReference type="ARBA" id="ARBA00023274"/>
    </source>
</evidence>
<dbReference type="EMBL" id="LUCH01017468">
    <property type="protein sequence ID" value="KAF5394959.1"/>
    <property type="molecule type" value="Genomic_DNA"/>
</dbReference>
<keyword evidence="5" id="KW-0687">Ribonucleoprotein</keyword>
<keyword evidence="9" id="KW-1185">Reference proteome</keyword>
<dbReference type="GO" id="GO:0003735">
    <property type="term" value="F:structural constituent of ribosome"/>
    <property type="evidence" value="ECO:0007669"/>
    <property type="project" value="TreeGrafter"/>
</dbReference>
<evidence type="ECO:0000256" key="7">
    <source>
        <dbReference type="ARBA" id="ARBA00035179"/>
    </source>
</evidence>
<dbReference type="PANTHER" id="PTHR28595:SF1">
    <property type="entry name" value="LARGE RIBOSOMAL SUBUNIT PROTEIN ML54"/>
    <property type="match status" value="1"/>
</dbReference>
<evidence type="ECO:0000256" key="3">
    <source>
        <dbReference type="ARBA" id="ARBA00022980"/>
    </source>
</evidence>
<evidence type="ECO:0000313" key="9">
    <source>
        <dbReference type="Proteomes" id="UP000748531"/>
    </source>
</evidence>
<proteinExistence type="inferred from homology"/>
<gene>
    <name evidence="8" type="ORF">PHET_09224</name>
</gene>
<comment type="similarity">
    <text evidence="6">Belongs to the mitochondrion-specific ribosomal protein mL54 family.</text>
</comment>
<evidence type="ECO:0000256" key="1">
    <source>
        <dbReference type="ARBA" id="ARBA00004173"/>
    </source>
</evidence>
<organism evidence="8 9">
    <name type="scientific">Paragonimus heterotremus</name>
    <dbReference type="NCBI Taxonomy" id="100268"/>
    <lineage>
        <taxon>Eukaryota</taxon>
        <taxon>Metazoa</taxon>
        <taxon>Spiralia</taxon>
        <taxon>Lophotrochozoa</taxon>
        <taxon>Platyhelminthes</taxon>
        <taxon>Trematoda</taxon>
        <taxon>Digenea</taxon>
        <taxon>Plagiorchiida</taxon>
        <taxon>Troglotremata</taxon>
        <taxon>Troglotrematidae</taxon>
        <taxon>Paragonimus</taxon>
    </lineage>
</organism>
<sequence>MGFFVPAIGYKTLIGLTDNKRVRKALTPSAYVLNERHVTPTNNFPPADKISQFEGTFRGSSVVRCSRGDSLHSLTSSKKANSAFTCKPANLRCRKWMQSECSVVCEFKGAVVQLSYFAFVYCPHSFLARLPMFPLRCTLMRHIRPCFRSYSKKVKAAKGVAAVTKSKELPVETDTNKLVNFCCINYKIGENPIPLRPDSEYPQWLWSLRTDRRPPPLNELDRNTYYFWRRVRRENVKHWKHLAALDGWPRKDHHSVEDHPTRFYGDWAIVANDWFHNQSLKCIK</sequence>
<evidence type="ECO:0000256" key="2">
    <source>
        <dbReference type="ARBA" id="ARBA00022946"/>
    </source>
</evidence>
<evidence type="ECO:0000256" key="6">
    <source>
        <dbReference type="ARBA" id="ARBA00033752"/>
    </source>
</evidence>
<dbReference type="InterPro" id="IPR013870">
    <property type="entry name" value="Ribosomal_mL54"/>
</dbReference>
<comment type="subcellular location">
    <subcellularLocation>
        <location evidence="1">Mitochondrion</location>
    </subcellularLocation>
</comment>
<protein>
    <recommendedName>
        <fullName evidence="7">Large ribosomal subunit protein mL54</fullName>
    </recommendedName>
</protein>
<dbReference type="GO" id="GO:0005762">
    <property type="term" value="C:mitochondrial large ribosomal subunit"/>
    <property type="evidence" value="ECO:0007669"/>
    <property type="project" value="TreeGrafter"/>
</dbReference>
<evidence type="ECO:0000256" key="4">
    <source>
        <dbReference type="ARBA" id="ARBA00023128"/>
    </source>
</evidence>
<name>A0A8J4WCY8_9TREM</name>
<dbReference type="AlphaFoldDB" id="A0A8J4WCY8"/>
<reference evidence="8" key="1">
    <citation type="submission" date="2019-05" db="EMBL/GenBank/DDBJ databases">
        <title>Annotation for the trematode Paragonimus heterotremus.</title>
        <authorList>
            <person name="Choi Y.-J."/>
        </authorList>
    </citation>
    <scope>NUCLEOTIDE SEQUENCE</scope>
    <source>
        <strain evidence="8">LC</strain>
    </source>
</reference>
<dbReference type="OrthoDB" id="10252718at2759"/>
<accession>A0A8J4WCY8</accession>
<evidence type="ECO:0000313" key="8">
    <source>
        <dbReference type="EMBL" id="KAF5394959.1"/>
    </source>
</evidence>
<keyword evidence="3" id="KW-0689">Ribosomal protein</keyword>